<sequence length="324" mass="34932">MMSASHTNYAVGLVEASGSAIPGPGEAVQQVELYVQKFKDLEMPSEASRGSEVQELHGQCRMLPPLRADAPVAELVLESMEPWYDDCACLCSQTAGCRSLLYRESTGECFLLARPWKNDYMPPETGDDIVAATKLCGEAQCPFRYFMLDVEKATDAEEAAWKLAELELRGRFGKIDIPADASNVYLLDGRPRIARSLMARGTDALQVVDGDVTTSVVTDPSYSTVKDDSVVNGKRQDGVSLAAKLILDLAGEHHVREVVLTSSLGESGANSTQVSGKVGNPKTFDIRGSNDLASWTTLAKISDLEALAKPGQVYVVPLMCPAPL</sequence>
<evidence type="ECO:0000313" key="3">
    <source>
        <dbReference type="Proteomes" id="UP000604046"/>
    </source>
</evidence>
<dbReference type="Gene3D" id="2.60.120.260">
    <property type="entry name" value="Galactose-binding domain-like"/>
    <property type="match status" value="1"/>
</dbReference>
<reference evidence="2" key="1">
    <citation type="submission" date="2021-02" db="EMBL/GenBank/DDBJ databases">
        <authorList>
            <person name="Dougan E. K."/>
            <person name="Rhodes N."/>
            <person name="Thang M."/>
            <person name="Chan C."/>
        </authorList>
    </citation>
    <scope>NUCLEOTIDE SEQUENCE</scope>
</reference>
<organism evidence="2 3">
    <name type="scientific">Symbiodinium natans</name>
    <dbReference type="NCBI Taxonomy" id="878477"/>
    <lineage>
        <taxon>Eukaryota</taxon>
        <taxon>Sar</taxon>
        <taxon>Alveolata</taxon>
        <taxon>Dinophyceae</taxon>
        <taxon>Suessiales</taxon>
        <taxon>Symbiodiniaceae</taxon>
        <taxon>Symbiodinium</taxon>
    </lineage>
</organism>
<evidence type="ECO:0000313" key="2">
    <source>
        <dbReference type="EMBL" id="CAE7266745.1"/>
    </source>
</evidence>
<dbReference type="OrthoDB" id="414004at2759"/>
<feature type="domain" description="Apple" evidence="1">
    <location>
        <begin position="85"/>
        <end position="113"/>
    </location>
</feature>
<dbReference type="EMBL" id="CAJNDS010001591">
    <property type="protein sequence ID" value="CAE7266745.1"/>
    <property type="molecule type" value="Genomic_DNA"/>
</dbReference>
<gene>
    <name evidence="2" type="ORF">SNAT2548_LOCUS14127</name>
</gene>
<name>A0A812MFQ4_9DINO</name>
<dbReference type="Pfam" id="PF00024">
    <property type="entry name" value="PAN_1"/>
    <property type="match status" value="1"/>
</dbReference>
<dbReference type="Proteomes" id="UP000604046">
    <property type="component" value="Unassembled WGS sequence"/>
</dbReference>
<accession>A0A812MFQ4</accession>
<dbReference type="AlphaFoldDB" id="A0A812MFQ4"/>
<dbReference type="SUPFAM" id="SSF57414">
    <property type="entry name" value="Hairpin loop containing domain-like"/>
    <property type="match status" value="1"/>
</dbReference>
<comment type="caution">
    <text evidence="2">The sequence shown here is derived from an EMBL/GenBank/DDBJ whole genome shotgun (WGS) entry which is preliminary data.</text>
</comment>
<evidence type="ECO:0000259" key="1">
    <source>
        <dbReference type="Pfam" id="PF00024"/>
    </source>
</evidence>
<protein>
    <recommendedName>
        <fullName evidence="1">Apple domain-containing protein</fullName>
    </recommendedName>
</protein>
<dbReference type="InterPro" id="IPR003609">
    <property type="entry name" value="Pan_app"/>
</dbReference>
<keyword evidence="3" id="KW-1185">Reference proteome</keyword>
<proteinExistence type="predicted"/>